<dbReference type="AlphaFoldDB" id="A0A1B8GRF9"/>
<organism evidence="2 3">
    <name type="scientific">Pseudogymnoascus verrucosus</name>
    <dbReference type="NCBI Taxonomy" id="342668"/>
    <lineage>
        <taxon>Eukaryota</taxon>
        <taxon>Fungi</taxon>
        <taxon>Dikarya</taxon>
        <taxon>Ascomycota</taxon>
        <taxon>Pezizomycotina</taxon>
        <taxon>Leotiomycetes</taxon>
        <taxon>Thelebolales</taxon>
        <taxon>Thelebolaceae</taxon>
        <taxon>Pseudogymnoascus</taxon>
    </lineage>
</organism>
<dbReference type="Proteomes" id="UP000091956">
    <property type="component" value="Unassembled WGS sequence"/>
</dbReference>
<accession>A0A1B8GRF9</accession>
<name>A0A1B8GRF9_9PEZI</name>
<dbReference type="OrthoDB" id="2245989at2759"/>
<proteinExistence type="predicted"/>
<protein>
    <recommendedName>
        <fullName evidence="4">BZIP domain-containing protein</fullName>
    </recommendedName>
</protein>
<evidence type="ECO:0000313" key="2">
    <source>
        <dbReference type="EMBL" id="OBT98419.1"/>
    </source>
</evidence>
<dbReference type="CDD" id="cd14688">
    <property type="entry name" value="bZIP_YAP"/>
    <property type="match status" value="1"/>
</dbReference>
<dbReference type="GeneID" id="28836468"/>
<evidence type="ECO:0008006" key="4">
    <source>
        <dbReference type="Google" id="ProtNLM"/>
    </source>
</evidence>
<reference evidence="2 3" key="1">
    <citation type="submission" date="2016-03" db="EMBL/GenBank/DDBJ databases">
        <title>Comparative genomics of Pseudogymnoascus destructans, the fungus causing white-nose syndrome of bats.</title>
        <authorList>
            <person name="Palmer J.M."/>
            <person name="Drees K.P."/>
            <person name="Foster J.T."/>
            <person name="Lindner D.L."/>
        </authorList>
    </citation>
    <scope>NUCLEOTIDE SEQUENCE [LARGE SCALE GENOMIC DNA]</scope>
    <source>
        <strain evidence="2 3">UAMH 10579</strain>
    </source>
</reference>
<dbReference type="Pfam" id="PF11905">
    <property type="entry name" value="DUF3425"/>
    <property type="match status" value="1"/>
</dbReference>
<keyword evidence="3" id="KW-1185">Reference proteome</keyword>
<evidence type="ECO:0000313" key="3">
    <source>
        <dbReference type="Proteomes" id="UP000091956"/>
    </source>
</evidence>
<dbReference type="EMBL" id="KV460217">
    <property type="protein sequence ID" value="OBT98419.1"/>
    <property type="molecule type" value="Genomic_DNA"/>
</dbReference>
<dbReference type="InterPro" id="IPR021833">
    <property type="entry name" value="DUF3425"/>
</dbReference>
<dbReference type="PANTHER" id="PTHR38116">
    <property type="entry name" value="CHROMOSOME 7, WHOLE GENOME SHOTGUN SEQUENCE"/>
    <property type="match status" value="1"/>
</dbReference>
<feature type="region of interest" description="Disordered" evidence="1">
    <location>
        <begin position="57"/>
        <end position="99"/>
    </location>
</feature>
<sequence length="332" mass="37805">METVPAWVAGEEAMTPMIPLVQMRQQAMISVSEEDWVGITDPVERRKRQNRINQRLYRRRHQTNSSRGKVSETKTNDVGNQTPKSKPDDDDFKADSPGTNLVVTKLPQEDPALEIVKQHDPPDFQWPTSVCNFTSSEAHLLIHRFESWAGQIRRAAHPTPSHLPMLIKFNVWRALVSNTFTLGLTMEQTADDDALSPFTTNSPLIHSHLPAALIPTALQKRIPHHPWIDLLPFPRMRENLIRAGDAWDEEGLCGDMMGFFHQGTGREGVIVWGEPWDPRGWEASEEFLEYWGWAIEGCCEIVESTNYWRASRGEKPVRVLGVGSKRVNEILD</sequence>
<dbReference type="PANTHER" id="PTHR38116:SF1">
    <property type="entry name" value="BZIP DOMAIN-CONTAINING PROTEIN"/>
    <property type="match status" value="1"/>
</dbReference>
<dbReference type="RefSeq" id="XP_018132152.1">
    <property type="nucleotide sequence ID" value="XM_018272580.2"/>
</dbReference>
<gene>
    <name evidence="2" type="ORF">VE01_03082</name>
</gene>
<reference evidence="3" key="2">
    <citation type="journal article" date="2018" name="Nat. Commun.">
        <title>Extreme sensitivity to ultraviolet light in the fungal pathogen causing white-nose syndrome of bats.</title>
        <authorList>
            <person name="Palmer J.M."/>
            <person name="Drees K.P."/>
            <person name="Foster J.T."/>
            <person name="Lindner D.L."/>
        </authorList>
    </citation>
    <scope>NUCLEOTIDE SEQUENCE [LARGE SCALE GENOMIC DNA]</scope>
    <source>
        <strain evidence="3">UAMH 10579</strain>
    </source>
</reference>
<evidence type="ECO:0000256" key="1">
    <source>
        <dbReference type="SAM" id="MobiDB-lite"/>
    </source>
</evidence>
<dbReference type="STRING" id="342668.A0A1B8GRF9"/>